<name>A0A319CW60_ASPVC</name>
<feature type="region of interest" description="Disordered" evidence="1">
    <location>
        <begin position="115"/>
        <end position="139"/>
    </location>
</feature>
<dbReference type="GeneID" id="37210742"/>
<organism evidence="2 3">
    <name type="scientific">Aspergillus vadensis (strain CBS 113365 / IMI 142717 / IBT 24658)</name>
    <dbReference type="NCBI Taxonomy" id="1448311"/>
    <lineage>
        <taxon>Eukaryota</taxon>
        <taxon>Fungi</taxon>
        <taxon>Dikarya</taxon>
        <taxon>Ascomycota</taxon>
        <taxon>Pezizomycotina</taxon>
        <taxon>Eurotiomycetes</taxon>
        <taxon>Eurotiomycetidae</taxon>
        <taxon>Eurotiales</taxon>
        <taxon>Aspergillaceae</taxon>
        <taxon>Aspergillus</taxon>
        <taxon>Aspergillus subgen. Circumdati</taxon>
    </lineage>
</organism>
<dbReference type="EMBL" id="KZ821617">
    <property type="protein sequence ID" value="PYH72412.1"/>
    <property type="molecule type" value="Genomic_DNA"/>
</dbReference>
<feature type="compositionally biased region" description="Basic and acidic residues" evidence="1">
    <location>
        <begin position="80"/>
        <end position="89"/>
    </location>
</feature>
<evidence type="ECO:0000313" key="3">
    <source>
        <dbReference type="Proteomes" id="UP000248405"/>
    </source>
</evidence>
<evidence type="ECO:0000256" key="1">
    <source>
        <dbReference type="SAM" id="MobiDB-lite"/>
    </source>
</evidence>
<dbReference type="RefSeq" id="XP_025566206.1">
    <property type="nucleotide sequence ID" value="XM_025706150.1"/>
</dbReference>
<protein>
    <submittedName>
        <fullName evidence="2">Uncharacterized protein</fullName>
    </submittedName>
</protein>
<accession>A0A319CW60</accession>
<sequence>MSRMQLLQPLFRVLDCRGRRLRIHTTNIISICTCQSVRWIEQVKAVTSLMRENAAEHQDLRYELHLRDPPDGFEGLSRPVESDRERERGGGATEAKVPMNQSLLLLSDVGDKLGPANKQGKIRPRGLGGSQGTSSQSYQQPPQCSLALYQYRWISSWSTTSRSLCLLCRVVSN</sequence>
<feature type="region of interest" description="Disordered" evidence="1">
    <location>
        <begin position="71"/>
        <end position="95"/>
    </location>
</feature>
<evidence type="ECO:0000313" key="2">
    <source>
        <dbReference type="EMBL" id="PYH72412.1"/>
    </source>
</evidence>
<gene>
    <name evidence="2" type="ORF">BO88DRAFT_402638</name>
</gene>
<reference evidence="2" key="1">
    <citation type="submission" date="2016-12" db="EMBL/GenBank/DDBJ databases">
        <title>The genomes of Aspergillus section Nigri reveals drivers in fungal speciation.</title>
        <authorList>
            <consortium name="DOE Joint Genome Institute"/>
            <person name="Vesth T.C."/>
            <person name="Nybo J."/>
            <person name="Theobald S."/>
            <person name="Brandl J."/>
            <person name="Frisvad J.C."/>
            <person name="Nielsen K.F."/>
            <person name="Lyhne E.K."/>
            <person name="Kogle M.E."/>
            <person name="Kuo A."/>
            <person name="Riley R."/>
            <person name="Clum A."/>
            <person name="Nolan M."/>
            <person name="Lipzen A."/>
            <person name="Salamov A."/>
            <person name="Henrissat B."/>
            <person name="Wiebenga A."/>
            <person name="De Vries R.P."/>
            <person name="Grigoriev I.V."/>
            <person name="Mortensen U.H."/>
            <person name="Andersen M.R."/>
            <person name="Baker S.E."/>
        </authorList>
    </citation>
    <scope>NUCLEOTIDE SEQUENCE [LARGE SCALE GENOMIC DNA]</scope>
    <source>
        <strain evidence="2">CBS 113365</strain>
    </source>
</reference>
<dbReference type="Proteomes" id="UP000248405">
    <property type="component" value="Unassembled WGS sequence"/>
</dbReference>
<proteinExistence type="predicted"/>
<keyword evidence="3" id="KW-1185">Reference proteome</keyword>
<dbReference type="AlphaFoldDB" id="A0A319CW60"/>